<evidence type="ECO:0000313" key="11">
    <source>
        <dbReference type="EMBL" id="APZ92024.1"/>
    </source>
</evidence>
<keyword evidence="5" id="KW-0732">Signal</keyword>
<dbReference type="PANTHER" id="PTHR32303">
    <property type="entry name" value="QUINOPROTEIN ALCOHOL DEHYDROGENASE (CYTOCHROME C)"/>
    <property type="match status" value="1"/>
</dbReference>
<dbReference type="KEGG" id="fmr:Fuma_01625"/>
<organism evidence="11 12">
    <name type="scientific">Fuerstiella marisgermanici</name>
    <dbReference type="NCBI Taxonomy" id="1891926"/>
    <lineage>
        <taxon>Bacteria</taxon>
        <taxon>Pseudomonadati</taxon>
        <taxon>Planctomycetota</taxon>
        <taxon>Planctomycetia</taxon>
        <taxon>Planctomycetales</taxon>
        <taxon>Planctomycetaceae</taxon>
        <taxon>Fuerstiella</taxon>
    </lineage>
</organism>
<protein>
    <submittedName>
        <fullName evidence="11">Quinate/shikimate dehydrogenase (Quinone)</fullName>
        <ecNumber evidence="11">1.1.5.8</ecNumber>
    </submittedName>
</protein>
<dbReference type="SUPFAM" id="SSF46626">
    <property type="entry name" value="Cytochrome c"/>
    <property type="match status" value="2"/>
</dbReference>
<evidence type="ECO:0000256" key="4">
    <source>
        <dbReference type="ARBA" id="ARBA00022723"/>
    </source>
</evidence>
<dbReference type="SUPFAM" id="SSF50998">
    <property type="entry name" value="Quinoprotein alcohol dehydrogenase-like"/>
    <property type="match status" value="1"/>
</dbReference>
<feature type="region of interest" description="Disordered" evidence="9">
    <location>
        <begin position="382"/>
        <end position="406"/>
    </location>
</feature>
<dbReference type="PROSITE" id="PS51007">
    <property type="entry name" value="CYTC"/>
    <property type="match status" value="2"/>
</dbReference>
<feature type="domain" description="Cytochrome c" evidence="10">
    <location>
        <begin position="609"/>
        <end position="749"/>
    </location>
</feature>
<accession>A0A1P8WDA6</accession>
<dbReference type="InterPro" id="IPR018391">
    <property type="entry name" value="PQQ_b-propeller_rpt"/>
</dbReference>
<dbReference type="GO" id="GO:0016787">
    <property type="term" value="F:hydrolase activity"/>
    <property type="evidence" value="ECO:0007669"/>
    <property type="project" value="InterPro"/>
</dbReference>
<keyword evidence="4 8" id="KW-0479">Metal-binding</keyword>
<dbReference type="NCBIfam" id="TIGR02603">
    <property type="entry name" value="CxxCH_TIGR02603"/>
    <property type="match status" value="1"/>
</dbReference>
<dbReference type="PANTHER" id="PTHR32303:SF4">
    <property type="entry name" value="QUINOPROTEIN GLUCOSE DEHYDROGENASE"/>
    <property type="match status" value="1"/>
</dbReference>
<dbReference type="STRING" id="1891926.Fuma_01625"/>
<name>A0A1P8WDA6_9PLAN</name>
<dbReference type="Pfam" id="PF06439">
    <property type="entry name" value="3keto-disac_hyd"/>
    <property type="match status" value="1"/>
</dbReference>
<dbReference type="Gene3D" id="2.60.120.560">
    <property type="entry name" value="Exo-inulinase, domain 1"/>
    <property type="match status" value="1"/>
</dbReference>
<evidence type="ECO:0000256" key="3">
    <source>
        <dbReference type="ARBA" id="ARBA00022617"/>
    </source>
</evidence>
<sequence>MVPRPPALLVVFQSDNSMNMTGYSLRTLALSLVCCFVVTTECVSADPDRLDNHVEWGIYRGDKKGNQFAELAQINAANVHRLQPAWEYNTGDAGKRTSMYSNPIIVDGRLYVCTPSLNAACVDAKTGEQIWFFDSSKHNNGRVLQGRNRGVVYWEGEQGKRIFVFVKNRVYAVDALTGELIKDFGDDGHIDLRKNLDMDPGKASVECTCPGVIYKNMLIVASRVPEGYISTPGHIRAYDTVTGEFRWIFHTIPKPGEFGYDTWEFVEGEVYGGANAWGGFTLDEGRGWVFCATGSPSYDFYGGFRKGMNLFGNCVLALNANTGERVWHYQTVHHDLWDMDNPSAPVLVTVDEDGKKRDLVVQFTKMGFTFVLDRETGKPVFDTPEVKVPPSTVPGEEAWPTQPIPVRPPPLNRLALTEADLTRISPEAYKKAKAKFDQYAKGPLYTPPSLEGHILTPGTLGGTEWHGGAYDPFLNTIYVNSHEVPSFYKLREVVTSIGDKPTSPVEHGSMLYQLTCAGCHRPDRRGAMPLIRPLLNVKKTDAEIKETITNGQGLMPAFHVFSDRELDALTAFIRSEPDAKTEATSEKSLEQQLLEEGAQSLAAASLKKGDAARGAAVFHQPQMVCSKCHIAGDKKNSLGTDLTNLPDDATNLHLVESILEPSKVIRRGYEQVSLVLSSGRVRTGFIVEERDDSIVFRDSSTKDATSVIAKSDIDDRKASETSIMLAGQVNQLEDRQEFLDLVRYLIEIRDGGAKRAAELQPDAAATALKIPKTRVRYLNEGYQNFTGPNGEPAITPPWGTLNAIDLVKGEILWRVPLGEYPELVAKGIRNTGSLSFGGAVATAGGLIFVAGTPDEKIRAFEKHSGRLLWEYKLPVGAYATPSTYMIDGQQYLAIAAGGGGKNGTKSGDSVIAFALPDIKDAAPKQQTADASKDGWIDLFNGQNLDGWVHLNGSHDFFVEDGAIVGRAVQDSVESFLCTTREFGDFELEVEIDIDDATRSGIQIRSQVRTTTVGKGWNKTAGRVYGPKVELRQNAGDGTPTTGMFLGEAMEAGWLSSKDTIQKGHDFLKKDGWNQVRIVAEGNRMRSWVNGNLVDDISRDDIYKTHPKGFIGLQLHRDKDQGHSVTKFRKLRIKER</sequence>
<evidence type="ECO:0000256" key="7">
    <source>
        <dbReference type="ARBA" id="ARBA00023004"/>
    </source>
</evidence>
<dbReference type="GO" id="GO:0009055">
    <property type="term" value="F:electron transfer activity"/>
    <property type="evidence" value="ECO:0007669"/>
    <property type="project" value="InterPro"/>
</dbReference>
<dbReference type="InterPro" id="IPR002372">
    <property type="entry name" value="PQQ_rpt_dom"/>
</dbReference>
<comment type="similarity">
    <text evidence="2">Belongs to the bacterial PQQ dehydrogenase family.</text>
</comment>
<evidence type="ECO:0000256" key="2">
    <source>
        <dbReference type="ARBA" id="ARBA00008156"/>
    </source>
</evidence>
<dbReference type="EMBL" id="CP017641">
    <property type="protein sequence ID" value="APZ92024.1"/>
    <property type="molecule type" value="Genomic_DNA"/>
</dbReference>
<dbReference type="InterPro" id="IPR036909">
    <property type="entry name" value="Cyt_c-like_dom_sf"/>
</dbReference>
<dbReference type="GO" id="GO:0020037">
    <property type="term" value="F:heme binding"/>
    <property type="evidence" value="ECO:0007669"/>
    <property type="project" value="InterPro"/>
</dbReference>
<dbReference type="GO" id="GO:0047519">
    <property type="term" value="F:quinate dehydrogenase (quinone) activity"/>
    <property type="evidence" value="ECO:0007669"/>
    <property type="project" value="UniProtKB-EC"/>
</dbReference>
<gene>
    <name evidence="11" type="primary">quiA</name>
    <name evidence="11" type="ORF">Fuma_01625</name>
</gene>
<dbReference type="EC" id="1.1.5.8" evidence="11"/>
<comment type="cofactor">
    <cofactor evidence="1">
        <name>pyrroloquinoline quinone</name>
        <dbReference type="ChEBI" id="CHEBI:58442"/>
    </cofactor>
</comment>
<reference evidence="11 12" key="1">
    <citation type="journal article" date="2016" name="Front. Microbiol.">
        <title>Fuerstia marisgermanicae gen. nov., sp. nov., an Unusual Member of the Phylum Planctomycetes from the German Wadden Sea.</title>
        <authorList>
            <person name="Kohn T."/>
            <person name="Heuer A."/>
            <person name="Jogler M."/>
            <person name="Vollmers J."/>
            <person name="Boedeker C."/>
            <person name="Bunk B."/>
            <person name="Rast P."/>
            <person name="Borchert D."/>
            <person name="Glockner I."/>
            <person name="Freese H.M."/>
            <person name="Klenk H.P."/>
            <person name="Overmann J."/>
            <person name="Kaster A.K."/>
            <person name="Rohde M."/>
            <person name="Wiegand S."/>
            <person name="Jogler C."/>
        </authorList>
    </citation>
    <scope>NUCLEOTIDE SEQUENCE [LARGE SCALE GENOMIC DNA]</scope>
    <source>
        <strain evidence="11 12">NH11</strain>
    </source>
</reference>
<dbReference type="Pfam" id="PF13442">
    <property type="entry name" value="Cytochrome_CBB3"/>
    <property type="match status" value="1"/>
</dbReference>
<dbReference type="GO" id="GO:0046872">
    <property type="term" value="F:metal ion binding"/>
    <property type="evidence" value="ECO:0007669"/>
    <property type="project" value="UniProtKB-KW"/>
</dbReference>
<evidence type="ECO:0000256" key="8">
    <source>
        <dbReference type="PROSITE-ProRule" id="PRU00433"/>
    </source>
</evidence>
<dbReference type="Pfam" id="PF01011">
    <property type="entry name" value="PQQ"/>
    <property type="match status" value="2"/>
</dbReference>
<dbReference type="InterPro" id="IPR010496">
    <property type="entry name" value="AL/BT2_dom"/>
</dbReference>
<evidence type="ECO:0000256" key="1">
    <source>
        <dbReference type="ARBA" id="ARBA00001931"/>
    </source>
</evidence>
<evidence type="ECO:0000256" key="9">
    <source>
        <dbReference type="SAM" id="MobiDB-lite"/>
    </source>
</evidence>
<evidence type="ECO:0000256" key="5">
    <source>
        <dbReference type="ARBA" id="ARBA00022729"/>
    </source>
</evidence>
<dbReference type="Gene3D" id="2.140.10.10">
    <property type="entry name" value="Quinoprotein alcohol dehydrogenase-like superfamily"/>
    <property type="match status" value="2"/>
</dbReference>
<dbReference type="InterPro" id="IPR009056">
    <property type="entry name" value="Cyt_c-like_dom"/>
</dbReference>
<dbReference type="SMART" id="SM00564">
    <property type="entry name" value="PQQ"/>
    <property type="match status" value="5"/>
</dbReference>
<evidence type="ECO:0000256" key="6">
    <source>
        <dbReference type="ARBA" id="ARBA00023002"/>
    </source>
</evidence>
<keyword evidence="3 8" id="KW-0349">Heme</keyword>
<evidence type="ECO:0000313" key="12">
    <source>
        <dbReference type="Proteomes" id="UP000187735"/>
    </source>
</evidence>
<dbReference type="AlphaFoldDB" id="A0A1P8WDA6"/>
<dbReference type="InterPro" id="IPR013427">
    <property type="entry name" value="Haem-bd_dom_put"/>
</dbReference>
<dbReference type="Gene3D" id="1.10.760.10">
    <property type="entry name" value="Cytochrome c-like domain"/>
    <property type="match status" value="2"/>
</dbReference>
<keyword evidence="12" id="KW-1185">Reference proteome</keyword>
<proteinExistence type="inferred from homology"/>
<dbReference type="InterPro" id="IPR011047">
    <property type="entry name" value="Quinoprotein_ADH-like_sf"/>
</dbReference>
<evidence type="ECO:0000259" key="10">
    <source>
        <dbReference type="PROSITE" id="PS51007"/>
    </source>
</evidence>
<keyword evidence="6 11" id="KW-0560">Oxidoreductase</keyword>
<feature type="domain" description="Cytochrome c" evidence="10">
    <location>
        <begin position="503"/>
        <end position="577"/>
    </location>
</feature>
<keyword evidence="7 8" id="KW-0408">Iron</keyword>
<dbReference type="Proteomes" id="UP000187735">
    <property type="component" value="Chromosome"/>
</dbReference>